<accession>A0ABM9DF29</accession>
<reference evidence="1" key="1">
    <citation type="submission" date="2022-03" db="EMBL/GenBank/DDBJ databases">
        <authorList>
            <person name="Brunel B."/>
        </authorList>
    </citation>
    <scope>NUCLEOTIDE SEQUENCE</scope>
    <source>
        <strain evidence="1">STM4922sample</strain>
    </source>
</reference>
<evidence type="ECO:0000313" key="2">
    <source>
        <dbReference type="Proteomes" id="UP001152604"/>
    </source>
</evidence>
<comment type="caution">
    <text evidence="1">The sequence shown here is derived from an EMBL/GenBank/DDBJ whole genome shotgun (WGS) entry which is preliminary data.</text>
</comment>
<proteinExistence type="predicted"/>
<dbReference type="EMBL" id="CAKXZS010000001">
    <property type="protein sequence ID" value="CAH2394345.1"/>
    <property type="molecule type" value="Genomic_DNA"/>
</dbReference>
<sequence>MPRVPAQGRGYRPNRWRLRSRGYRPIRQRKASPGAEQLFRVCAARSCALVDLTLGRPTAADTHNIRSQRGGPFRHSRWVDPEADSVIKSAPQMLPVFQLSVASLPGAGDLEGVALGA</sequence>
<dbReference type="Proteomes" id="UP001152604">
    <property type="component" value="Unassembled WGS sequence"/>
</dbReference>
<organism evidence="1 2">
    <name type="scientific">Mesorhizobium ventifaucium</name>
    <dbReference type="NCBI Taxonomy" id="666020"/>
    <lineage>
        <taxon>Bacteria</taxon>
        <taxon>Pseudomonadati</taxon>
        <taxon>Pseudomonadota</taxon>
        <taxon>Alphaproteobacteria</taxon>
        <taxon>Hyphomicrobiales</taxon>
        <taxon>Phyllobacteriaceae</taxon>
        <taxon>Mesorhizobium</taxon>
    </lineage>
</organism>
<evidence type="ECO:0000313" key="1">
    <source>
        <dbReference type="EMBL" id="CAH2394345.1"/>
    </source>
</evidence>
<name>A0ABM9DF29_9HYPH</name>
<protein>
    <submittedName>
        <fullName evidence="1">Uncharacterized protein</fullName>
    </submittedName>
</protein>
<keyword evidence="2" id="KW-1185">Reference proteome</keyword>
<gene>
    <name evidence="1" type="ORF">MES4922_10258</name>
</gene>